<gene>
    <name evidence="1" type="ORF">ACFQ1M_01150</name>
</gene>
<dbReference type="Proteomes" id="UP001596978">
    <property type="component" value="Unassembled WGS sequence"/>
</dbReference>
<dbReference type="PROSITE" id="PS51257">
    <property type="entry name" value="PROKAR_LIPOPROTEIN"/>
    <property type="match status" value="1"/>
</dbReference>
<reference evidence="2" key="1">
    <citation type="journal article" date="2019" name="Int. J. Syst. Evol. Microbiol.">
        <title>The Global Catalogue of Microorganisms (GCM) 10K type strain sequencing project: providing services to taxonomists for standard genome sequencing and annotation.</title>
        <authorList>
            <consortium name="The Broad Institute Genomics Platform"/>
            <consortium name="The Broad Institute Genome Sequencing Center for Infectious Disease"/>
            <person name="Wu L."/>
            <person name="Ma J."/>
        </authorList>
    </citation>
    <scope>NUCLEOTIDE SEQUENCE [LARGE SCALE GENOMIC DNA]</scope>
    <source>
        <strain evidence="2">CCUG 62952</strain>
    </source>
</reference>
<evidence type="ECO:0000313" key="2">
    <source>
        <dbReference type="Proteomes" id="UP001596978"/>
    </source>
</evidence>
<keyword evidence="2" id="KW-1185">Reference proteome</keyword>
<organism evidence="1 2">
    <name type="scientific">Sungkyunkwania multivorans</name>
    <dbReference type="NCBI Taxonomy" id="1173618"/>
    <lineage>
        <taxon>Bacteria</taxon>
        <taxon>Pseudomonadati</taxon>
        <taxon>Bacteroidota</taxon>
        <taxon>Flavobacteriia</taxon>
        <taxon>Flavobacteriales</taxon>
        <taxon>Flavobacteriaceae</taxon>
        <taxon>Sungkyunkwania</taxon>
    </lineage>
</organism>
<dbReference type="EMBL" id="JBHTJH010000001">
    <property type="protein sequence ID" value="MFD0860798.1"/>
    <property type="molecule type" value="Genomic_DNA"/>
</dbReference>
<name>A0ABW3CT02_9FLAO</name>
<accession>A0ABW3CT02</accession>
<proteinExistence type="predicted"/>
<comment type="caution">
    <text evidence="1">The sequence shown here is derived from an EMBL/GenBank/DDBJ whole genome shotgun (WGS) entry which is preliminary data.</text>
</comment>
<sequence length="333" mass="36165">MKIFIDNIKKSLLGGAVLCLLLASCQEDDSIARRGKPTISIENRVVTVTEGETASFNLEMEYAVNQKVDIRIDLLDAQGNPAIVTQPIGSPDSGNGYERIPLEDINVPYPTWFEAGWFQFGYLGGTGYVATIAPYTKNFQIDIETLIDAVPEGTETFKFRLTATSLLEAVIDETITVNVQNFVGDELGLGLEWESTDATFDPCSMDMDIFLSDFSVFTFTGNCPEFLFNPTDPGLEVTTVLADGVYTVVADLWDNGGANFVTPPFDIPITVQIFKPGGFSTTLEYPNLYDSTHGESAGPGGGTGLGEEVVATIRVQNGLYTVLDRDGNIVARE</sequence>
<evidence type="ECO:0000313" key="1">
    <source>
        <dbReference type="EMBL" id="MFD0860798.1"/>
    </source>
</evidence>
<protein>
    <submittedName>
        <fullName evidence="1">Uncharacterized protein</fullName>
    </submittedName>
</protein>
<dbReference type="RefSeq" id="WP_386402609.1">
    <property type="nucleotide sequence ID" value="NZ_JBHTJH010000001.1"/>
</dbReference>